<organism evidence="1 2">
    <name type="scientific">Paenibacillus donghaensis</name>
    <dbReference type="NCBI Taxonomy" id="414771"/>
    <lineage>
        <taxon>Bacteria</taxon>
        <taxon>Bacillati</taxon>
        <taxon>Bacillota</taxon>
        <taxon>Bacilli</taxon>
        <taxon>Bacillales</taxon>
        <taxon>Paenibacillaceae</taxon>
        <taxon>Paenibacillus</taxon>
    </lineage>
</organism>
<dbReference type="EMBL" id="CP021780">
    <property type="protein sequence ID" value="ASA23910.1"/>
    <property type="molecule type" value="Genomic_DNA"/>
</dbReference>
<dbReference type="RefSeq" id="WP_087917895.1">
    <property type="nucleotide sequence ID" value="NZ_CP021780.1"/>
</dbReference>
<evidence type="ECO:0000313" key="2">
    <source>
        <dbReference type="Proteomes" id="UP000249890"/>
    </source>
</evidence>
<reference evidence="1 2" key="1">
    <citation type="submission" date="2017-06" db="EMBL/GenBank/DDBJ databases">
        <title>Complete genome sequence of Paenibacillus donghaensis KCTC 13049T isolated from East Sea sediment, South Korea.</title>
        <authorList>
            <person name="Jung B.K."/>
            <person name="Hong S.-J."/>
            <person name="Shin J.-H."/>
        </authorList>
    </citation>
    <scope>NUCLEOTIDE SEQUENCE [LARGE SCALE GENOMIC DNA]</scope>
    <source>
        <strain evidence="1 2">KCTC 13049</strain>
    </source>
</reference>
<accession>A0A2Z2KKM8</accession>
<name>A0A2Z2KKM8_9BACL</name>
<evidence type="ECO:0000313" key="1">
    <source>
        <dbReference type="EMBL" id="ASA23910.1"/>
    </source>
</evidence>
<protein>
    <submittedName>
        <fullName evidence="1">Uncharacterized protein</fullName>
    </submittedName>
</protein>
<sequence>MKKSHRLQRSGRTARRRPLLLVRRAKVRKKLVRRWIVRKTRRGSGLKAGRYSTRGLLLSRKRRLRRRLARRRHKVQPAVQVIPVVDAQQAPQVIPLPPELGVPPETPPADAFQQGYTEAYNVGFDAGFAKGFEDGHKHELG</sequence>
<proteinExistence type="predicted"/>
<dbReference type="Proteomes" id="UP000249890">
    <property type="component" value="Chromosome"/>
</dbReference>
<dbReference type="KEGG" id="pdh:B9T62_25880"/>
<keyword evidence="2" id="KW-1185">Reference proteome</keyword>
<dbReference type="AlphaFoldDB" id="A0A2Z2KKM8"/>
<gene>
    <name evidence="1" type="ORF">B9T62_25880</name>
</gene>